<dbReference type="PANTHER" id="PTHR47360">
    <property type="entry name" value="MUREIN DD-ENDOPEPTIDASE MEPS/MUREIN LD-CARBOXYPEPTIDASE"/>
    <property type="match status" value="1"/>
</dbReference>
<accession>A0ABX1GIL0</accession>
<keyword evidence="3 6" id="KW-0732">Signal</keyword>
<dbReference type="SUPFAM" id="SSF54001">
    <property type="entry name" value="Cysteine proteinases"/>
    <property type="match status" value="1"/>
</dbReference>
<reference evidence="8 9" key="1">
    <citation type="submission" date="2020-04" db="EMBL/GenBank/DDBJ databases">
        <authorList>
            <person name="Yoon J."/>
        </authorList>
    </citation>
    <scope>NUCLEOTIDE SEQUENCE [LARGE SCALE GENOMIC DNA]</scope>
    <source>
        <strain evidence="8 9">KMU-166</strain>
    </source>
</reference>
<dbReference type="PANTHER" id="PTHR47360:SF1">
    <property type="entry name" value="ENDOPEPTIDASE NLPC-RELATED"/>
    <property type="match status" value="1"/>
</dbReference>
<keyword evidence="5" id="KW-0788">Thiol protease</keyword>
<dbReference type="PROSITE" id="PS51935">
    <property type="entry name" value="NLPC_P60"/>
    <property type="match status" value="1"/>
</dbReference>
<evidence type="ECO:0000256" key="4">
    <source>
        <dbReference type="ARBA" id="ARBA00022801"/>
    </source>
</evidence>
<sequence length="161" mass="17684">MNSVILSRACRVVLGLGILLVAACAAPPKSAQAVHPVETTTVESALYDQYQAWQGTAYRYGGMSKAGVDCSGFVYLTYRDQLGMQLPRTTLHQSRIGQAVSPQQLQAGDLVFFLTGPNTRHVGIALDKHRFVHASKSKGVVVSSLANDYWQQTLWQARRVY</sequence>
<evidence type="ECO:0000259" key="7">
    <source>
        <dbReference type="PROSITE" id="PS51935"/>
    </source>
</evidence>
<feature type="chain" id="PRO_5047033023" description="NlpC/P60 domain-containing protein" evidence="6">
    <location>
        <begin position="26"/>
        <end position="161"/>
    </location>
</feature>
<comment type="caution">
    <text evidence="8">The sequence shown here is derived from an EMBL/GenBank/DDBJ whole genome shotgun (WGS) entry which is preliminary data.</text>
</comment>
<keyword evidence="4" id="KW-0378">Hydrolase</keyword>
<dbReference type="EMBL" id="JAAWWK010000004">
    <property type="protein sequence ID" value="NKI18243.1"/>
    <property type="molecule type" value="Genomic_DNA"/>
</dbReference>
<keyword evidence="2" id="KW-0645">Protease</keyword>
<evidence type="ECO:0000256" key="3">
    <source>
        <dbReference type="ARBA" id="ARBA00022729"/>
    </source>
</evidence>
<evidence type="ECO:0000256" key="5">
    <source>
        <dbReference type="ARBA" id="ARBA00022807"/>
    </source>
</evidence>
<proteinExistence type="inferred from homology"/>
<dbReference type="Proteomes" id="UP000765845">
    <property type="component" value="Unassembled WGS sequence"/>
</dbReference>
<evidence type="ECO:0000256" key="1">
    <source>
        <dbReference type="ARBA" id="ARBA00007074"/>
    </source>
</evidence>
<dbReference type="InterPro" id="IPR052062">
    <property type="entry name" value="Murein_DD/LD_carboxypeptidase"/>
</dbReference>
<dbReference type="Pfam" id="PF00877">
    <property type="entry name" value="NLPC_P60"/>
    <property type="match status" value="1"/>
</dbReference>
<gene>
    <name evidence="8" type="ORF">HCU74_12580</name>
</gene>
<organism evidence="8 9">
    <name type="scientific">Spongiibacter thalassae</name>
    <dbReference type="NCBI Taxonomy" id="2721624"/>
    <lineage>
        <taxon>Bacteria</taxon>
        <taxon>Pseudomonadati</taxon>
        <taxon>Pseudomonadota</taxon>
        <taxon>Gammaproteobacteria</taxon>
        <taxon>Cellvibrionales</taxon>
        <taxon>Spongiibacteraceae</taxon>
        <taxon>Spongiibacter</taxon>
    </lineage>
</organism>
<dbReference type="RefSeq" id="WP_168450763.1">
    <property type="nucleotide sequence ID" value="NZ_JAAWWK010000004.1"/>
</dbReference>
<protein>
    <recommendedName>
        <fullName evidence="7">NlpC/P60 domain-containing protein</fullName>
    </recommendedName>
</protein>
<dbReference type="Gene3D" id="3.90.1720.10">
    <property type="entry name" value="endopeptidase domain like (from Nostoc punctiforme)"/>
    <property type="match status" value="1"/>
</dbReference>
<evidence type="ECO:0000256" key="6">
    <source>
        <dbReference type="SAM" id="SignalP"/>
    </source>
</evidence>
<feature type="signal peptide" evidence="6">
    <location>
        <begin position="1"/>
        <end position="25"/>
    </location>
</feature>
<evidence type="ECO:0000313" key="8">
    <source>
        <dbReference type="EMBL" id="NKI18243.1"/>
    </source>
</evidence>
<name>A0ABX1GIL0_9GAMM</name>
<dbReference type="InterPro" id="IPR000064">
    <property type="entry name" value="NLP_P60_dom"/>
</dbReference>
<keyword evidence="9" id="KW-1185">Reference proteome</keyword>
<evidence type="ECO:0000256" key="2">
    <source>
        <dbReference type="ARBA" id="ARBA00022670"/>
    </source>
</evidence>
<feature type="domain" description="NlpC/P60" evidence="7">
    <location>
        <begin position="40"/>
        <end position="161"/>
    </location>
</feature>
<dbReference type="InterPro" id="IPR038765">
    <property type="entry name" value="Papain-like_cys_pep_sf"/>
</dbReference>
<evidence type="ECO:0000313" key="9">
    <source>
        <dbReference type="Proteomes" id="UP000765845"/>
    </source>
</evidence>
<comment type="similarity">
    <text evidence="1">Belongs to the peptidase C40 family.</text>
</comment>